<dbReference type="OrthoDB" id="166978at2"/>
<name>A0A1W9ZEL1_MYCAN</name>
<evidence type="ECO:0000313" key="3">
    <source>
        <dbReference type="EMBL" id="ORA13476.1"/>
    </source>
</evidence>
<evidence type="ECO:0000313" key="4">
    <source>
        <dbReference type="Proteomes" id="UP000192284"/>
    </source>
</evidence>
<sequence length="168" mass="16528">MRSLATAPLAARSAAAALLVVGWFASAGVAGADPTTGPAPGPAPTTAPGPAPKTSIDHDGTYAVGSEIAPGTYSTAGPVGKGTCYWKRVAPDGTLIDNAISKKPQTVQIDPGDKAFKTSGCQPWQAGPPPDGNAPADLPGPAAGAQLQANLGILNGLLGQVGQQVPQS</sequence>
<dbReference type="RefSeq" id="WP_083115729.1">
    <property type="nucleotide sequence ID" value="NZ_JACKTS010000014.1"/>
</dbReference>
<gene>
    <name evidence="3" type="ORF">BST12_23940</name>
</gene>
<dbReference type="Proteomes" id="UP000192284">
    <property type="component" value="Unassembled WGS sequence"/>
</dbReference>
<dbReference type="AlphaFoldDB" id="A0A1W9ZEL1"/>
<feature type="region of interest" description="Disordered" evidence="1">
    <location>
        <begin position="34"/>
        <end position="60"/>
    </location>
</feature>
<evidence type="ECO:0008006" key="5">
    <source>
        <dbReference type="Google" id="ProtNLM"/>
    </source>
</evidence>
<evidence type="ECO:0000256" key="2">
    <source>
        <dbReference type="SAM" id="SignalP"/>
    </source>
</evidence>
<comment type="caution">
    <text evidence="3">The sequence shown here is derived from an EMBL/GenBank/DDBJ whole genome shotgun (WGS) entry which is preliminary data.</text>
</comment>
<keyword evidence="4" id="KW-1185">Reference proteome</keyword>
<protein>
    <recommendedName>
        <fullName evidence="5">Lipoprotein</fullName>
    </recommendedName>
</protein>
<feature type="compositionally biased region" description="Pro residues" evidence="1">
    <location>
        <begin position="37"/>
        <end position="51"/>
    </location>
</feature>
<keyword evidence="2" id="KW-0732">Signal</keyword>
<dbReference type="EMBL" id="MVHE01000063">
    <property type="protein sequence ID" value="ORA13476.1"/>
    <property type="molecule type" value="Genomic_DNA"/>
</dbReference>
<proteinExistence type="predicted"/>
<feature type="compositionally biased region" description="Low complexity" evidence="1">
    <location>
        <begin position="133"/>
        <end position="143"/>
    </location>
</feature>
<feature type="signal peptide" evidence="2">
    <location>
        <begin position="1"/>
        <end position="32"/>
    </location>
</feature>
<feature type="region of interest" description="Disordered" evidence="1">
    <location>
        <begin position="118"/>
        <end position="143"/>
    </location>
</feature>
<feature type="chain" id="PRO_5012281092" description="Lipoprotein" evidence="2">
    <location>
        <begin position="33"/>
        <end position="168"/>
    </location>
</feature>
<accession>A0A1W9ZEL1</accession>
<reference evidence="3 4" key="1">
    <citation type="submission" date="2017-02" db="EMBL/GenBank/DDBJ databases">
        <title>The new phylogeny of genus Mycobacterium.</title>
        <authorList>
            <person name="Tortoli E."/>
            <person name="Trovato A."/>
            <person name="Cirillo D.M."/>
        </authorList>
    </citation>
    <scope>NUCLEOTIDE SEQUENCE [LARGE SCALE GENOMIC DNA]</scope>
    <source>
        <strain evidence="3 4">DSM 45057</strain>
    </source>
</reference>
<evidence type="ECO:0000256" key="1">
    <source>
        <dbReference type="SAM" id="MobiDB-lite"/>
    </source>
</evidence>
<organism evidence="3 4">
    <name type="scientific">Mycobacterium angelicum</name>
    <dbReference type="NCBI Taxonomy" id="470074"/>
    <lineage>
        <taxon>Bacteria</taxon>
        <taxon>Bacillati</taxon>
        <taxon>Actinomycetota</taxon>
        <taxon>Actinomycetes</taxon>
        <taxon>Mycobacteriales</taxon>
        <taxon>Mycobacteriaceae</taxon>
        <taxon>Mycobacterium</taxon>
    </lineage>
</organism>